<dbReference type="Proteomes" id="UP000316167">
    <property type="component" value="Unassembled WGS sequence"/>
</dbReference>
<evidence type="ECO:0000256" key="1">
    <source>
        <dbReference type="SAM" id="Phobius"/>
    </source>
</evidence>
<dbReference type="AlphaFoldDB" id="A0A562SAI3"/>
<dbReference type="EMBL" id="VLLE01000007">
    <property type="protein sequence ID" value="TWI78299.1"/>
    <property type="molecule type" value="Genomic_DNA"/>
</dbReference>
<evidence type="ECO:0000313" key="2">
    <source>
        <dbReference type="EMBL" id="TWI78299.1"/>
    </source>
</evidence>
<feature type="transmembrane region" description="Helical" evidence="1">
    <location>
        <begin position="78"/>
        <end position="101"/>
    </location>
</feature>
<keyword evidence="3" id="KW-1185">Reference proteome</keyword>
<name>A0A562SAI3_9BACT</name>
<keyword evidence="1" id="KW-0472">Membrane</keyword>
<comment type="caution">
    <text evidence="2">The sequence shown here is derived from an EMBL/GenBank/DDBJ whole genome shotgun (WGS) entry which is preliminary data.</text>
</comment>
<organism evidence="2 3">
    <name type="scientific">Lacibacter cauensis</name>
    <dbReference type="NCBI Taxonomy" id="510947"/>
    <lineage>
        <taxon>Bacteria</taxon>
        <taxon>Pseudomonadati</taxon>
        <taxon>Bacteroidota</taxon>
        <taxon>Chitinophagia</taxon>
        <taxon>Chitinophagales</taxon>
        <taxon>Chitinophagaceae</taxon>
        <taxon>Lacibacter</taxon>
    </lineage>
</organism>
<dbReference type="OrthoDB" id="9988146at2"/>
<evidence type="ECO:0000313" key="3">
    <source>
        <dbReference type="Proteomes" id="UP000316167"/>
    </source>
</evidence>
<proteinExistence type="predicted"/>
<accession>A0A562SAI3</accession>
<reference evidence="2 3" key="1">
    <citation type="journal article" date="2015" name="Stand. Genomic Sci.">
        <title>Genomic Encyclopedia of Bacterial and Archaeal Type Strains, Phase III: the genomes of soil and plant-associated and newly described type strains.</title>
        <authorList>
            <person name="Whitman W.B."/>
            <person name="Woyke T."/>
            <person name="Klenk H.P."/>
            <person name="Zhou Y."/>
            <person name="Lilburn T.G."/>
            <person name="Beck B.J."/>
            <person name="De Vos P."/>
            <person name="Vandamme P."/>
            <person name="Eisen J.A."/>
            <person name="Garrity G."/>
            <person name="Hugenholtz P."/>
            <person name="Kyrpides N.C."/>
        </authorList>
    </citation>
    <scope>NUCLEOTIDE SEQUENCE [LARGE SCALE GENOMIC DNA]</scope>
    <source>
        <strain evidence="2 3">CGMCC 1.7271</strain>
    </source>
</reference>
<keyword evidence="1" id="KW-0812">Transmembrane</keyword>
<dbReference type="RefSeq" id="WP_144888454.1">
    <property type="nucleotide sequence ID" value="NZ_VLLE01000007.1"/>
</dbReference>
<sequence length="104" mass="11986">MLTLLLYGLLALFLLLYLLRALLMAGYDRLNAKNEKSSHSPLSSLFAANIVTLRPLREPKLRARSIDQKRHLVFQKKATAYYYLLWISLLAILFLAAKIYLDAF</sequence>
<gene>
    <name evidence="2" type="ORF">IQ13_3981</name>
</gene>
<protein>
    <submittedName>
        <fullName evidence="2">Uncharacterized protein</fullName>
    </submittedName>
</protein>
<keyword evidence="1" id="KW-1133">Transmembrane helix</keyword>